<evidence type="ECO:0000313" key="2">
    <source>
        <dbReference type="Proteomes" id="UP000807769"/>
    </source>
</evidence>
<protein>
    <submittedName>
        <fullName evidence="1">Uncharacterized protein</fullName>
    </submittedName>
</protein>
<dbReference type="EMBL" id="JABBWG010000001">
    <property type="protein sequence ID" value="KAG1827386.1"/>
    <property type="molecule type" value="Genomic_DNA"/>
</dbReference>
<dbReference type="AlphaFoldDB" id="A0A9P7EQA8"/>
<proteinExistence type="predicted"/>
<sequence length="74" mass="8246">HHSVQCYIIGMIAGAAPANFISAIHALTEFRYLTQALHFTDKQVVELDCCFKAFHWLKHSIVDARCSLGEKGQG</sequence>
<dbReference type="RefSeq" id="XP_041200233.1">
    <property type="nucleotide sequence ID" value="XM_041329921.1"/>
</dbReference>
<dbReference type="Proteomes" id="UP000807769">
    <property type="component" value="Unassembled WGS sequence"/>
</dbReference>
<dbReference type="GeneID" id="64623938"/>
<gene>
    <name evidence="1" type="ORF">BJ212DRAFT_1258179</name>
</gene>
<accession>A0A9P7EQA8</accession>
<reference evidence="1" key="1">
    <citation type="journal article" date="2020" name="New Phytol.">
        <title>Comparative genomics reveals dynamic genome evolution in host specialist ectomycorrhizal fungi.</title>
        <authorList>
            <person name="Lofgren L.A."/>
            <person name="Nguyen N.H."/>
            <person name="Vilgalys R."/>
            <person name="Ruytinx J."/>
            <person name="Liao H.L."/>
            <person name="Branco S."/>
            <person name="Kuo A."/>
            <person name="LaButti K."/>
            <person name="Lipzen A."/>
            <person name="Andreopoulos W."/>
            <person name="Pangilinan J."/>
            <person name="Riley R."/>
            <person name="Hundley H."/>
            <person name="Na H."/>
            <person name="Barry K."/>
            <person name="Grigoriev I.V."/>
            <person name="Stajich J.E."/>
            <person name="Kennedy P.G."/>
        </authorList>
    </citation>
    <scope>NUCLEOTIDE SEQUENCE</scope>
    <source>
        <strain evidence="1">MN1</strain>
    </source>
</reference>
<feature type="non-terminal residue" evidence="1">
    <location>
        <position position="1"/>
    </location>
</feature>
<comment type="caution">
    <text evidence="1">The sequence shown here is derived from an EMBL/GenBank/DDBJ whole genome shotgun (WGS) entry which is preliminary data.</text>
</comment>
<evidence type="ECO:0000313" key="1">
    <source>
        <dbReference type="EMBL" id="KAG1827386.1"/>
    </source>
</evidence>
<keyword evidence="2" id="KW-1185">Reference proteome</keyword>
<organism evidence="1 2">
    <name type="scientific">Suillus subaureus</name>
    <dbReference type="NCBI Taxonomy" id="48587"/>
    <lineage>
        <taxon>Eukaryota</taxon>
        <taxon>Fungi</taxon>
        <taxon>Dikarya</taxon>
        <taxon>Basidiomycota</taxon>
        <taxon>Agaricomycotina</taxon>
        <taxon>Agaricomycetes</taxon>
        <taxon>Agaricomycetidae</taxon>
        <taxon>Boletales</taxon>
        <taxon>Suillineae</taxon>
        <taxon>Suillaceae</taxon>
        <taxon>Suillus</taxon>
    </lineage>
</organism>
<name>A0A9P7EQA8_9AGAM</name>
<dbReference type="OrthoDB" id="3232986at2759"/>